<gene>
    <name evidence="1" type="ordered locus">Mhun_2036</name>
</gene>
<protein>
    <recommendedName>
        <fullName evidence="3">Transcriptional regulator, ArsR family</fullName>
    </recommendedName>
</protein>
<evidence type="ECO:0000313" key="1">
    <source>
        <dbReference type="EMBL" id="ABD41744.1"/>
    </source>
</evidence>
<dbReference type="EnsemblBacteria" id="ABD41744">
    <property type="protein sequence ID" value="ABD41744"/>
    <property type="gene ID" value="Mhun_2036"/>
</dbReference>
<dbReference type="OrthoDB" id="117395at2157"/>
<sequence>MNQGEEDHHHRTIWRDLSRNLSKREILYFISGSPDGVREPKIREFMKDVFKFSFQGSVKSHLKELEAEGLVTKETPRRGAPVWHANPSLVLEMVRNELNAMKFREKQLLELQEYLDEVYGD</sequence>
<dbReference type="STRING" id="323259.Mhun_2036"/>
<name>Q2FMC8_METHJ</name>
<dbReference type="EMBL" id="CP000254">
    <property type="protein sequence ID" value="ABD41744.1"/>
    <property type="molecule type" value="Genomic_DNA"/>
</dbReference>
<dbReference type="Proteomes" id="UP000001941">
    <property type="component" value="Chromosome"/>
</dbReference>
<proteinExistence type="predicted"/>
<dbReference type="HOGENOM" id="CLU_2032874_0_0_2"/>
<dbReference type="AlphaFoldDB" id="Q2FMC8"/>
<dbReference type="RefSeq" id="WP_011449003.1">
    <property type="nucleotide sequence ID" value="NC_007796.1"/>
</dbReference>
<accession>Q2FMC8</accession>
<evidence type="ECO:0008006" key="3">
    <source>
        <dbReference type="Google" id="ProtNLM"/>
    </source>
</evidence>
<dbReference type="GeneID" id="3922152"/>
<reference evidence="2" key="1">
    <citation type="journal article" date="2016" name="Stand. Genomic Sci.">
        <title>Complete genome sequence of Methanospirillum hungatei type strain JF1.</title>
        <authorList>
            <person name="Gunsalus R.P."/>
            <person name="Cook L.E."/>
            <person name="Crable B."/>
            <person name="Rohlin L."/>
            <person name="McDonald E."/>
            <person name="Mouttaki H."/>
            <person name="Sieber J.R."/>
            <person name="Poweleit N."/>
            <person name="Zhou H."/>
            <person name="Lapidus A.L."/>
            <person name="Daligault H.E."/>
            <person name="Land M."/>
            <person name="Gilna P."/>
            <person name="Ivanova N."/>
            <person name="Kyrpides N."/>
            <person name="Culley D.E."/>
            <person name="McInerney M.J."/>
        </authorList>
    </citation>
    <scope>NUCLEOTIDE SEQUENCE [LARGE SCALE GENOMIC DNA]</scope>
    <source>
        <strain evidence="2">ATCC 27890 / DSM 864 / NBRC 100397 / JF-1</strain>
    </source>
</reference>
<dbReference type="KEGG" id="mhu:Mhun_2036"/>
<dbReference type="InParanoid" id="Q2FMC8"/>
<evidence type="ECO:0000313" key="2">
    <source>
        <dbReference type="Proteomes" id="UP000001941"/>
    </source>
</evidence>
<organism evidence="1 2">
    <name type="scientific">Methanospirillum hungatei JF-1 (strain ATCC 27890 / DSM 864 / NBRC 100397 / JF-1)</name>
    <dbReference type="NCBI Taxonomy" id="323259"/>
    <lineage>
        <taxon>Archaea</taxon>
        <taxon>Methanobacteriati</taxon>
        <taxon>Methanobacteriota</taxon>
        <taxon>Stenosarchaea group</taxon>
        <taxon>Methanomicrobia</taxon>
        <taxon>Methanomicrobiales</taxon>
        <taxon>Methanospirillaceae</taxon>
        <taxon>Methanospirillum</taxon>
    </lineage>
</organism>
<keyword evidence="2" id="KW-1185">Reference proteome</keyword>